<sequence>MAIVNLPNIIQGHESGVNSVAFSPDGQRIVSGSGDKTLRLWDVNGQPIGQPLIGHEGEVKSVAFSPDGQRIVSGSWDNTLRLWDVNGQPIGQPLI</sequence>
<evidence type="ECO:0000256" key="1">
    <source>
        <dbReference type="ARBA" id="ARBA00022574"/>
    </source>
</evidence>
<gene>
    <name evidence="4" type="ORF">GNE12_26135</name>
</gene>
<dbReference type="SMART" id="SM00320">
    <property type="entry name" value="WD40"/>
    <property type="match status" value="2"/>
</dbReference>
<keyword evidence="5" id="KW-1185">Reference proteome</keyword>
<proteinExistence type="predicted"/>
<keyword evidence="2" id="KW-0677">Repeat</keyword>
<evidence type="ECO:0000313" key="4">
    <source>
        <dbReference type="EMBL" id="MBC1305387.1"/>
    </source>
</evidence>
<dbReference type="PROSITE" id="PS50294">
    <property type="entry name" value="WD_REPEATS_REGION"/>
    <property type="match status" value="2"/>
</dbReference>
<reference evidence="4 5" key="1">
    <citation type="submission" date="2019-11" db="EMBL/GenBank/DDBJ databases">
        <title>Comparison of genomes from free-living endosymbiotic cyanobacteria isolated from Azolla.</title>
        <authorList>
            <person name="Thiel T."/>
            <person name="Pratte B."/>
        </authorList>
    </citation>
    <scope>NUCLEOTIDE SEQUENCE [LARGE SCALE GENOMIC DNA]</scope>
    <source>
        <strain evidence="4 5">N2B</strain>
    </source>
</reference>
<dbReference type="InterPro" id="IPR036322">
    <property type="entry name" value="WD40_repeat_dom_sf"/>
</dbReference>
<evidence type="ECO:0000256" key="2">
    <source>
        <dbReference type="ARBA" id="ARBA00022737"/>
    </source>
</evidence>
<keyword evidence="1 3" id="KW-0853">WD repeat</keyword>
<dbReference type="EMBL" id="JACKZP010000212">
    <property type="protein sequence ID" value="MBC1305387.1"/>
    <property type="molecule type" value="Genomic_DNA"/>
</dbReference>
<feature type="repeat" description="WD" evidence="3">
    <location>
        <begin position="10"/>
        <end position="44"/>
    </location>
</feature>
<dbReference type="InterPro" id="IPR015943">
    <property type="entry name" value="WD40/YVTN_repeat-like_dom_sf"/>
</dbReference>
<comment type="caution">
    <text evidence="4">The sequence shown here is derived from an EMBL/GenBank/DDBJ whole genome shotgun (WGS) entry which is preliminary data.</text>
</comment>
<accession>A0ABR6SG44</accession>
<dbReference type="InterPro" id="IPR020472">
    <property type="entry name" value="WD40_PAC1"/>
</dbReference>
<name>A0ABR6SG44_ANAVA</name>
<evidence type="ECO:0000313" key="5">
    <source>
        <dbReference type="Proteomes" id="UP000570851"/>
    </source>
</evidence>
<dbReference type="PROSITE" id="PS50082">
    <property type="entry name" value="WD_REPEATS_2"/>
    <property type="match status" value="2"/>
</dbReference>
<dbReference type="Proteomes" id="UP000570851">
    <property type="component" value="Unassembled WGS sequence"/>
</dbReference>
<feature type="repeat" description="WD" evidence="3">
    <location>
        <begin position="52"/>
        <end position="86"/>
    </location>
</feature>
<protein>
    <submittedName>
        <fullName evidence="4">PD40 domain-containing protein</fullName>
    </submittedName>
</protein>
<dbReference type="PRINTS" id="PR00320">
    <property type="entry name" value="GPROTEINBRPT"/>
</dbReference>
<dbReference type="SUPFAM" id="SSF50978">
    <property type="entry name" value="WD40 repeat-like"/>
    <property type="match status" value="1"/>
</dbReference>
<dbReference type="Gene3D" id="2.130.10.10">
    <property type="entry name" value="YVTN repeat-like/Quinoprotein amine dehydrogenase"/>
    <property type="match status" value="1"/>
</dbReference>
<dbReference type="PANTHER" id="PTHR22847:SF637">
    <property type="entry name" value="WD REPEAT DOMAIN 5B"/>
    <property type="match status" value="1"/>
</dbReference>
<dbReference type="PANTHER" id="PTHR22847">
    <property type="entry name" value="WD40 REPEAT PROTEIN"/>
    <property type="match status" value="1"/>
</dbReference>
<evidence type="ECO:0000256" key="3">
    <source>
        <dbReference type="PROSITE-ProRule" id="PRU00221"/>
    </source>
</evidence>
<dbReference type="InterPro" id="IPR019775">
    <property type="entry name" value="WD40_repeat_CS"/>
</dbReference>
<dbReference type="Pfam" id="PF00400">
    <property type="entry name" value="WD40"/>
    <property type="match status" value="2"/>
</dbReference>
<dbReference type="InterPro" id="IPR001680">
    <property type="entry name" value="WD40_rpt"/>
</dbReference>
<dbReference type="PROSITE" id="PS00678">
    <property type="entry name" value="WD_REPEATS_1"/>
    <property type="match status" value="2"/>
</dbReference>
<feature type="non-terminal residue" evidence="4">
    <location>
        <position position="95"/>
    </location>
</feature>
<organism evidence="4 5">
    <name type="scientific">Trichormus variabilis N2B</name>
    <dbReference type="NCBI Taxonomy" id="2681315"/>
    <lineage>
        <taxon>Bacteria</taxon>
        <taxon>Bacillati</taxon>
        <taxon>Cyanobacteriota</taxon>
        <taxon>Cyanophyceae</taxon>
        <taxon>Nostocales</taxon>
        <taxon>Nostocaceae</taxon>
        <taxon>Trichormus</taxon>
    </lineage>
</organism>